<dbReference type="InterPro" id="IPR044644">
    <property type="entry name" value="DinF-like"/>
</dbReference>
<feature type="transmembrane region" description="Helical" evidence="6">
    <location>
        <begin position="407"/>
        <end position="431"/>
    </location>
</feature>
<feature type="transmembrane region" description="Helical" evidence="6">
    <location>
        <begin position="265"/>
        <end position="287"/>
    </location>
</feature>
<feature type="transmembrane region" description="Helical" evidence="6">
    <location>
        <begin position="368"/>
        <end position="387"/>
    </location>
</feature>
<feature type="transmembrane region" description="Helical" evidence="6">
    <location>
        <begin position="480"/>
        <end position="501"/>
    </location>
</feature>
<dbReference type="NCBIfam" id="TIGR00797">
    <property type="entry name" value="matE"/>
    <property type="match status" value="1"/>
</dbReference>
<feature type="transmembrane region" description="Helical" evidence="6">
    <location>
        <begin position="538"/>
        <end position="555"/>
    </location>
</feature>
<feature type="transmembrane region" description="Helical" evidence="6">
    <location>
        <begin position="513"/>
        <end position="532"/>
    </location>
</feature>
<organism evidence="7 8">
    <name type="scientific">Carex littledalei</name>
    <dbReference type="NCBI Taxonomy" id="544730"/>
    <lineage>
        <taxon>Eukaryota</taxon>
        <taxon>Viridiplantae</taxon>
        <taxon>Streptophyta</taxon>
        <taxon>Embryophyta</taxon>
        <taxon>Tracheophyta</taxon>
        <taxon>Spermatophyta</taxon>
        <taxon>Magnoliopsida</taxon>
        <taxon>Liliopsida</taxon>
        <taxon>Poales</taxon>
        <taxon>Cyperaceae</taxon>
        <taxon>Cyperoideae</taxon>
        <taxon>Cariceae</taxon>
        <taxon>Carex</taxon>
        <taxon>Carex subgen. Euthyceras</taxon>
    </lineage>
</organism>
<feature type="transmembrane region" description="Helical" evidence="6">
    <location>
        <begin position="219"/>
        <end position="245"/>
    </location>
</feature>
<evidence type="ECO:0000256" key="3">
    <source>
        <dbReference type="ARBA" id="ARBA00022692"/>
    </source>
</evidence>
<dbReference type="PANTHER" id="PTHR42893:SF4">
    <property type="entry name" value="PROTEIN DETOXIFICATION 42"/>
    <property type="match status" value="1"/>
</dbReference>
<sequence length="574" mass="61783">MVTINGSEHDTAVKVVATEATVPEKVATDATGGVATETTKQEMVVMEMAIVDTTKGDDDSSTPSLGLPRKTGLHLFVLNLSRVFKLDNIGSEILHIAIPASLALAADPIASLVDTAFMGQIGKSEVAAVGVSVAIFNQISKVFIYPLVSVTTTFVAEEEALINCDTEEQNVGDLEISKSTRHAEPTQMPPLIDSENKNFGNVLRTNYESLPKCARKRKFIPSVTSALIVGAVLGLIQAFLLILTAKYSILLMTGGKTSLLMRRLAFRYLTIRSLGSPAVLLQLAMIGVFRGFKDTKTPLYATVIGDVMNIILEAIMVFVFHMSVTGAAIAHVLSQYLITLILFFTLVRRVDIIPPSIKSLKFHRFIGCGFMLLARVIPVTSCVTLASSLAARQGDTIMAAFQISNQIWMYSSLLADGLAVAGQAILAAAFAKSDHYKVVVSTARVLQMSIVLGLCLSVFLGIVLRFGASIFSKDADVIEVVHQSILFVAGLQTVNSVAFVFDGINFGASDYTFSAYSMVGVAAISVPCIIVLSMHDGYIGIWIALALYMILRTLASTWRMGTAAGPWSFLRKSQ</sequence>
<evidence type="ECO:0000313" key="8">
    <source>
        <dbReference type="Proteomes" id="UP000623129"/>
    </source>
</evidence>
<evidence type="ECO:0000256" key="2">
    <source>
        <dbReference type="ARBA" id="ARBA00010199"/>
    </source>
</evidence>
<dbReference type="Proteomes" id="UP000623129">
    <property type="component" value="Unassembled WGS sequence"/>
</dbReference>
<evidence type="ECO:0000256" key="6">
    <source>
        <dbReference type="RuleBase" id="RU004914"/>
    </source>
</evidence>
<proteinExistence type="inferred from homology"/>
<reference evidence="7" key="1">
    <citation type="submission" date="2020-01" db="EMBL/GenBank/DDBJ databases">
        <title>Genome sequence of Kobresia littledalei, the first chromosome-level genome in the family Cyperaceae.</title>
        <authorList>
            <person name="Qu G."/>
        </authorList>
    </citation>
    <scope>NUCLEOTIDE SEQUENCE</scope>
    <source>
        <strain evidence="7">C.B.Clarke</strain>
        <tissue evidence="7">Leaf</tissue>
    </source>
</reference>
<dbReference type="EMBL" id="SWLB01000007">
    <property type="protein sequence ID" value="KAF3336408.1"/>
    <property type="molecule type" value="Genomic_DNA"/>
</dbReference>
<feature type="transmembrane region" description="Helical" evidence="6">
    <location>
        <begin position="328"/>
        <end position="347"/>
    </location>
</feature>
<keyword evidence="4 6" id="KW-1133">Transmembrane helix</keyword>
<gene>
    <name evidence="7" type="ORF">FCM35_KLT18994</name>
</gene>
<accession>A0A833RB56</accession>
<name>A0A833RB56_9POAL</name>
<keyword evidence="3 6" id="KW-0812">Transmembrane</keyword>
<evidence type="ECO:0000256" key="5">
    <source>
        <dbReference type="ARBA" id="ARBA00023136"/>
    </source>
</evidence>
<evidence type="ECO:0000256" key="1">
    <source>
        <dbReference type="ARBA" id="ARBA00004141"/>
    </source>
</evidence>
<comment type="caution">
    <text evidence="7">The sequence shown here is derived from an EMBL/GenBank/DDBJ whole genome shotgun (WGS) entry which is preliminary data.</text>
</comment>
<dbReference type="Pfam" id="PF01554">
    <property type="entry name" value="MatE"/>
    <property type="match status" value="2"/>
</dbReference>
<dbReference type="InterPro" id="IPR002528">
    <property type="entry name" value="MATE_fam"/>
</dbReference>
<feature type="transmembrane region" description="Helical" evidence="6">
    <location>
        <begin position="299"/>
        <end position="322"/>
    </location>
</feature>
<comment type="subcellular location">
    <subcellularLocation>
        <location evidence="1">Membrane</location>
        <topology evidence="1">Multi-pass membrane protein</topology>
    </subcellularLocation>
</comment>
<dbReference type="GO" id="GO:0042910">
    <property type="term" value="F:xenobiotic transmembrane transporter activity"/>
    <property type="evidence" value="ECO:0007669"/>
    <property type="project" value="InterPro"/>
</dbReference>
<dbReference type="AlphaFoldDB" id="A0A833RB56"/>
<feature type="transmembrane region" description="Helical" evidence="6">
    <location>
        <begin position="443"/>
        <end position="468"/>
    </location>
</feature>
<dbReference type="GO" id="GO:0016020">
    <property type="term" value="C:membrane"/>
    <property type="evidence" value="ECO:0007669"/>
    <property type="project" value="UniProtKB-SubCell"/>
</dbReference>
<keyword evidence="5 6" id="KW-0472">Membrane</keyword>
<keyword evidence="8" id="KW-1185">Reference proteome</keyword>
<protein>
    <recommendedName>
        <fullName evidence="6">Protein DETOXIFICATION</fullName>
    </recommendedName>
    <alternativeName>
        <fullName evidence="6">Multidrug and toxic compound extrusion protein</fullName>
    </alternativeName>
</protein>
<dbReference type="OrthoDB" id="2126698at2759"/>
<evidence type="ECO:0000313" key="7">
    <source>
        <dbReference type="EMBL" id="KAF3336408.1"/>
    </source>
</evidence>
<evidence type="ECO:0000256" key="4">
    <source>
        <dbReference type="ARBA" id="ARBA00022989"/>
    </source>
</evidence>
<dbReference type="PANTHER" id="PTHR42893">
    <property type="entry name" value="PROTEIN DETOXIFICATION 44, CHLOROPLASTIC-RELATED"/>
    <property type="match status" value="1"/>
</dbReference>
<dbReference type="CDD" id="cd13136">
    <property type="entry name" value="MATE_DinF_like"/>
    <property type="match status" value="1"/>
</dbReference>
<dbReference type="GO" id="GO:0015297">
    <property type="term" value="F:antiporter activity"/>
    <property type="evidence" value="ECO:0007669"/>
    <property type="project" value="InterPro"/>
</dbReference>
<comment type="similarity">
    <text evidence="2 6">Belongs to the multi antimicrobial extrusion (MATE) (TC 2.A.66.1) family.</text>
</comment>